<gene>
    <name evidence="1" type="ORF">GcLGCM259_0184</name>
</gene>
<sequence>MMIGKNLLGIPETLLPEETEVLERLQAGDEPVDVAAKYPASSLAWALLSNEAHDEGRAVESYAYARVGYHRGLDALRRAGWKGQGPVPWRHEPNRGFLRSLYALGRAAAAIGESEEVQRISDFLNDSDPNAKAAIEAGE</sequence>
<dbReference type="AlphaFoldDB" id="A0A5B7WPL5"/>
<protein>
    <recommendedName>
        <fullName evidence="3">DUF3151 domain-containing protein</fullName>
    </recommendedName>
</protein>
<reference evidence="1 2" key="1">
    <citation type="submission" date="2018-12" db="EMBL/GenBank/DDBJ databases">
        <title>Complete Genome Sequence of Glutamicibacter creatinolyticus strain LGCM259,isolated from an abscess of a 12-year-old mare in Italy.</title>
        <authorList>
            <person name="Santos R.G."/>
            <person name="Silva A.L."/>
            <person name="Seyffert N."/>
            <person name="Castro T.L.P."/>
            <person name="Attili A.R."/>
            <person name="Rifici C."/>
            <person name="Mazzullo G."/>
            <person name="Brenig B."/>
            <person name="Venanzi F."/>
            <person name="Azevedo V."/>
        </authorList>
    </citation>
    <scope>NUCLEOTIDE SEQUENCE [LARGE SCALE GENOMIC DNA]</scope>
    <source>
        <strain evidence="1 2">LGCM 259</strain>
    </source>
</reference>
<evidence type="ECO:0008006" key="3">
    <source>
        <dbReference type="Google" id="ProtNLM"/>
    </source>
</evidence>
<dbReference type="Proteomes" id="UP000307000">
    <property type="component" value="Chromosome"/>
</dbReference>
<keyword evidence="2" id="KW-1185">Reference proteome</keyword>
<evidence type="ECO:0000313" key="2">
    <source>
        <dbReference type="Proteomes" id="UP000307000"/>
    </source>
</evidence>
<dbReference type="PIRSF" id="PIRSF017349">
    <property type="entry name" value="UCP017349"/>
    <property type="match status" value="1"/>
</dbReference>
<dbReference type="KEGG" id="gcr:GcLGCM259_0184"/>
<dbReference type="EMBL" id="CP034412">
    <property type="protein sequence ID" value="QCY45968.1"/>
    <property type="molecule type" value="Genomic_DNA"/>
</dbReference>
<dbReference type="InterPro" id="IPR014487">
    <property type="entry name" value="DUF3151"/>
</dbReference>
<accession>A0A5B7WPL5</accession>
<proteinExistence type="predicted"/>
<name>A0A5B7WPL5_9MICC</name>
<evidence type="ECO:0000313" key="1">
    <source>
        <dbReference type="EMBL" id="QCY45968.1"/>
    </source>
</evidence>
<dbReference type="Pfam" id="PF11349">
    <property type="entry name" value="DUF3151"/>
    <property type="match status" value="1"/>
</dbReference>
<organism evidence="1 2">
    <name type="scientific">Glutamicibacter creatinolyticus</name>
    <dbReference type="NCBI Taxonomy" id="162496"/>
    <lineage>
        <taxon>Bacteria</taxon>
        <taxon>Bacillati</taxon>
        <taxon>Actinomycetota</taxon>
        <taxon>Actinomycetes</taxon>
        <taxon>Micrococcales</taxon>
        <taxon>Micrococcaceae</taxon>
        <taxon>Glutamicibacter</taxon>
    </lineage>
</organism>